<dbReference type="Gene3D" id="3.40.30.10">
    <property type="entry name" value="Glutaredoxin"/>
    <property type="match status" value="1"/>
</dbReference>
<protein>
    <submittedName>
        <fullName evidence="2">Diacylglycerol O-acyltransferase</fullName>
        <ecNumber evidence="2">2.3.1.20</ecNumber>
    </submittedName>
    <submittedName>
        <fullName evidence="3">Putative thioredoxin-like fold protein</fullName>
    </submittedName>
</protein>
<sequence length="329" mass="35591">MEVAGVVFRQSPCFSSAAADVSSSRHSRLCTTVRKPNSVGVKQRKWLGVCVVAGEYSDKGHLKYYEGTRMAVKDEMVLKKKDMKKKLKLLKGLSKSLNTFSEMGFCLDQDDDDNGLGQQVKGKMISEATEVLLGQLQKLKEDKMEYKRMKKEEKAKKKMMTKTKTDCKDSSSSSSESSSESDCDNVVNMRQLKTVPTSTTNTHQETTSVVQVLEKAENLVAETAVCKIGNSVNEADCGKKIEVCMGGKCKKSGAAMLLENFQAAVGGEATVVGCKCMGKCRDGPNVKVHSEDVAPAVTNSLCIGVGLEDVETIVTNFFGGGSDMVPALS</sequence>
<dbReference type="EMBL" id="CM007894">
    <property type="protein sequence ID" value="OTG25557.1"/>
    <property type="molecule type" value="Genomic_DNA"/>
</dbReference>
<keyword evidence="4" id="KW-1185">Reference proteome</keyword>
<name>A0A251UQ95_HELAN</name>
<accession>A0A251UQ95</accession>
<reference evidence="2 4" key="1">
    <citation type="journal article" date="2017" name="Nature">
        <title>The sunflower genome provides insights into oil metabolism, flowering and Asterid evolution.</title>
        <authorList>
            <person name="Badouin H."/>
            <person name="Gouzy J."/>
            <person name="Grassa C.J."/>
            <person name="Murat F."/>
            <person name="Staton S.E."/>
            <person name="Cottret L."/>
            <person name="Lelandais-Briere C."/>
            <person name="Owens G.L."/>
            <person name="Carrere S."/>
            <person name="Mayjonade B."/>
            <person name="Legrand L."/>
            <person name="Gill N."/>
            <person name="Kane N.C."/>
            <person name="Bowers J.E."/>
            <person name="Hubner S."/>
            <person name="Bellec A."/>
            <person name="Berard A."/>
            <person name="Berges H."/>
            <person name="Blanchet N."/>
            <person name="Boniface M.C."/>
            <person name="Brunel D."/>
            <person name="Catrice O."/>
            <person name="Chaidir N."/>
            <person name="Claudel C."/>
            <person name="Donnadieu C."/>
            <person name="Faraut T."/>
            <person name="Fievet G."/>
            <person name="Helmstetter N."/>
            <person name="King M."/>
            <person name="Knapp S.J."/>
            <person name="Lai Z."/>
            <person name="Le Paslier M.C."/>
            <person name="Lippi Y."/>
            <person name="Lorenzon L."/>
            <person name="Mandel J.R."/>
            <person name="Marage G."/>
            <person name="Marchand G."/>
            <person name="Marquand E."/>
            <person name="Bret-Mestries E."/>
            <person name="Morien E."/>
            <person name="Nambeesan S."/>
            <person name="Nguyen T."/>
            <person name="Pegot-Espagnet P."/>
            <person name="Pouilly N."/>
            <person name="Raftis F."/>
            <person name="Sallet E."/>
            <person name="Schiex T."/>
            <person name="Thomas J."/>
            <person name="Vandecasteele C."/>
            <person name="Vares D."/>
            <person name="Vear F."/>
            <person name="Vautrin S."/>
            <person name="Crespi M."/>
            <person name="Mangin B."/>
            <person name="Burke J.M."/>
            <person name="Salse J."/>
            <person name="Munos S."/>
            <person name="Vincourt P."/>
            <person name="Rieseberg L.H."/>
            <person name="Langlade N.B."/>
        </authorList>
    </citation>
    <scope>NUCLEOTIDE SEQUENCE [LARGE SCALE GENOMIC DNA]</scope>
    <source>
        <strain evidence="4">cv. SF193</strain>
        <tissue evidence="2">Leaves</tissue>
    </source>
</reference>
<reference evidence="2" key="3">
    <citation type="submission" date="2020-06" db="EMBL/GenBank/DDBJ databases">
        <title>Helianthus annuus Genome sequencing and assembly Release 2.</title>
        <authorList>
            <person name="Gouzy J."/>
            <person name="Langlade N."/>
            <person name="Munos S."/>
        </authorList>
    </citation>
    <scope>NUCLEOTIDE SEQUENCE</scope>
    <source>
        <tissue evidence="2">Leaves</tissue>
    </source>
</reference>
<dbReference type="OrthoDB" id="913780at2759"/>
<dbReference type="EMBL" id="MNCJ02000320">
    <property type="protein sequence ID" value="KAF5806250.1"/>
    <property type="molecule type" value="Genomic_DNA"/>
</dbReference>
<evidence type="ECO:0000313" key="4">
    <source>
        <dbReference type="Proteomes" id="UP000215914"/>
    </source>
</evidence>
<dbReference type="GO" id="GO:0005829">
    <property type="term" value="C:cytosol"/>
    <property type="evidence" value="ECO:0007669"/>
    <property type="project" value="EnsemblPlants"/>
</dbReference>
<dbReference type="SUPFAM" id="SSF52833">
    <property type="entry name" value="Thioredoxin-like"/>
    <property type="match status" value="1"/>
</dbReference>
<keyword evidence="2" id="KW-0012">Acyltransferase</keyword>
<dbReference type="EC" id="2.3.1.20" evidence="2"/>
<dbReference type="CDD" id="cd02980">
    <property type="entry name" value="TRX_Fd_family"/>
    <property type="match status" value="1"/>
</dbReference>
<feature type="compositionally biased region" description="Low complexity" evidence="1">
    <location>
        <begin position="170"/>
        <end position="180"/>
    </location>
</feature>
<dbReference type="SMR" id="A0A251UQ95"/>
<proteinExistence type="predicted"/>
<gene>
    <name evidence="3" type="ORF">HannXRQ_Chr05g0148961</name>
    <name evidence="2" type="ORF">HanXRQr2_Chr05g0219141</name>
</gene>
<dbReference type="AlphaFoldDB" id="A0A251UQ95"/>
<dbReference type="FunCoup" id="A0A251UQ95">
    <property type="interactions" value="188"/>
</dbReference>
<dbReference type="InParanoid" id="A0A251UQ95"/>
<dbReference type="GO" id="GO:0019432">
    <property type="term" value="P:triglyceride biosynthetic process"/>
    <property type="evidence" value="ECO:0007669"/>
    <property type="project" value="EnsemblPlants"/>
</dbReference>
<evidence type="ECO:0000313" key="2">
    <source>
        <dbReference type="EMBL" id="KAF5806250.1"/>
    </source>
</evidence>
<evidence type="ECO:0000256" key="1">
    <source>
        <dbReference type="SAM" id="MobiDB-lite"/>
    </source>
</evidence>
<keyword evidence="2" id="KW-0808">Transferase</keyword>
<dbReference type="GO" id="GO:0004144">
    <property type="term" value="F:diacylglycerol O-acyltransferase activity"/>
    <property type="evidence" value="ECO:0007669"/>
    <property type="project" value="UniProtKB-EC"/>
</dbReference>
<organism evidence="3 4">
    <name type="scientific">Helianthus annuus</name>
    <name type="common">Common sunflower</name>
    <dbReference type="NCBI Taxonomy" id="4232"/>
    <lineage>
        <taxon>Eukaryota</taxon>
        <taxon>Viridiplantae</taxon>
        <taxon>Streptophyta</taxon>
        <taxon>Embryophyta</taxon>
        <taxon>Tracheophyta</taxon>
        <taxon>Spermatophyta</taxon>
        <taxon>Magnoliopsida</taxon>
        <taxon>eudicotyledons</taxon>
        <taxon>Gunneridae</taxon>
        <taxon>Pentapetalae</taxon>
        <taxon>asterids</taxon>
        <taxon>campanulids</taxon>
        <taxon>Asterales</taxon>
        <taxon>Asteraceae</taxon>
        <taxon>Asteroideae</taxon>
        <taxon>Heliantheae alliance</taxon>
        <taxon>Heliantheae</taxon>
        <taxon>Helianthus</taxon>
    </lineage>
</organism>
<dbReference type="Proteomes" id="UP000215914">
    <property type="component" value="Chromosome 5"/>
</dbReference>
<reference evidence="3" key="2">
    <citation type="submission" date="2017-02" db="EMBL/GenBank/DDBJ databases">
        <title>Sunflower complete genome.</title>
        <authorList>
            <person name="Langlade N."/>
            <person name="Munos S."/>
        </authorList>
    </citation>
    <scope>NUCLEOTIDE SEQUENCE [LARGE SCALE GENOMIC DNA]</scope>
    <source>
        <tissue evidence="3">Leaves</tissue>
    </source>
</reference>
<dbReference type="STRING" id="4232.A0A251UQ95"/>
<dbReference type="Gramene" id="mRNA:HanXRQr2_Chr05g0219141">
    <property type="protein sequence ID" value="mRNA:HanXRQr2_Chr05g0219141"/>
    <property type="gene ID" value="HanXRQr2_Chr05g0219141"/>
</dbReference>
<feature type="region of interest" description="Disordered" evidence="1">
    <location>
        <begin position="150"/>
        <end position="187"/>
    </location>
</feature>
<evidence type="ECO:0000313" key="3">
    <source>
        <dbReference type="EMBL" id="OTG25557.1"/>
    </source>
</evidence>
<dbReference type="OMA" id="AVACKCM"/>
<dbReference type="InterPro" id="IPR036249">
    <property type="entry name" value="Thioredoxin-like_sf"/>
</dbReference>